<dbReference type="EMBL" id="CAJNOI010001429">
    <property type="protein sequence ID" value="CAF1412875.1"/>
    <property type="molecule type" value="Genomic_DNA"/>
</dbReference>
<comment type="caution">
    <text evidence="2">The sequence shown here is derived from an EMBL/GenBank/DDBJ whole genome shotgun (WGS) entry which is preliminary data.</text>
</comment>
<protein>
    <recommendedName>
        <fullName evidence="4">Heat shock factor binding protein 1</fullName>
    </recommendedName>
</protein>
<dbReference type="GO" id="GO:0005634">
    <property type="term" value="C:nucleus"/>
    <property type="evidence" value="ECO:0007669"/>
    <property type="project" value="TreeGrafter"/>
</dbReference>
<sequence>MTDSATTTNLSIPFPEPRNAQELVNLVQTTITQIQDRFGQMSDSIMSRIDDCGQRIDTLERNVAHVISQRNAQ</sequence>
<accession>A0A815M4G6</accession>
<name>A0A815M4G6_9BILA</name>
<reference evidence="2" key="1">
    <citation type="submission" date="2021-02" db="EMBL/GenBank/DDBJ databases">
        <authorList>
            <person name="Nowell W R."/>
        </authorList>
    </citation>
    <scope>NUCLEOTIDE SEQUENCE</scope>
</reference>
<dbReference type="FunFam" id="1.20.5.430:FF:000003">
    <property type="entry name" value="Heat shock factor binding protein"/>
    <property type="match status" value="1"/>
</dbReference>
<gene>
    <name evidence="2" type="ORF">BJG266_LOCUS38310</name>
</gene>
<dbReference type="GO" id="GO:0005829">
    <property type="term" value="C:cytosol"/>
    <property type="evidence" value="ECO:0007669"/>
    <property type="project" value="TreeGrafter"/>
</dbReference>
<dbReference type="PANTHER" id="PTHR19424">
    <property type="entry name" value="HEAT SHOCK FACTOR BINDING PROTEIN 1"/>
    <property type="match status" value="1"/>
</dbReference>
<dbReference type="PANTHER" id="PTHR19424:SF0">
    <property type="entry name" value="HEAT SHOCK FACTOR BINDING PROTEIN 1"/>
    <property type="match status" value="1"/>
</dbReference>
<evidence type="ECO:0000256" key="1">
    <source>
        <dbReference type="ARBA" id="ARBA00006349"/>
    </source>
</evidence>
<dbReference type="AlphaFoldDB" id="A0A815M4G6"/>
<evidence type="ECO:0000313" key="2">
    <source>
        <dbReference type="EMBL" id="CAF1412875.1"/>
    </source>
</evidence>
<proteinExistence type="inferred from homology"/>
<dbReference type="Gene3D" id="1.20.5.430">
    <property type="match status" value="1"/>
</dbReference>
<dbReference type="Proteomes" id="UP000663877">
    <property type="component" value="Unassembled WGS sequence"/>
</dbReference>
<dbReference type="GO" id="GO:0003714">
    <property type="term" value="F:transcription corepressor activity"/>
    <property type="evidence" value="ECO:0007669"/>
    <property type="project" value="InterPro"/>
</dbReference>
<comment type="similarity">
    <text evidence="1">Belongs to the HSBP1 family.</text>
</comment>
<dbReference type="InterPro" id="IPR009643">
    <property type="entry name" value="HS1-bd"/>
</dbReference>
<organism evidence="2 3">
    <name type="scientific">Adineta steineri</name>
    <dbReference type="NCBI Taxonomy" id="433720"/>
    <lineage>
        <taxon>Eukaryota</taxon>
        <taxon>Metazoa</taxon>
        <taxon>Spiralia</taxon>
        <taxon>Gnathifera</taxon>
        <taxon>Rotifera</taxon>
        <taxon>Eurotatoria</taxon>
        <taxon>Bdelloidea</taxon>
        <taxon>Adinetida</taxon>
        <taxon>Adinetidae</taxon>
        <taxon>Adineta</taxon>
    </lineage>
</organism>
<evidence type="ECO:0008006" key="4">
    <source>
        <dbReference type="Google" id="ProtNLM"/>
    </source>
</evidence>
<evidence type="ECO:0000313" key="3">
    <source>
        <dbReference type="Proteomes" id="UP000663877"/>
    </source>
</evidence>
<dbReference type="GO" id="GO:0070370">
    <property type="term" value="P:cellular heat acclimation"/>
    <property type="evidence" value="ECO:0007669"/>
    <property type="project" value="TreeGrafter"/>
</dbReference>
<dbReference type="Pfam" id="PF06825">
    <property type="entry name" value="HSBP1"/>
    <property type="match status" value="1"/>
</dbReference>